<dbReference type="AlphaFoldDB" id="A0A1W1UTT8"/>
<dbReference type="InterPro" id="IPR053135">
    <property type="entry name" value="AKR2_Oxidoreductase"/>
</dbReference>
<dbReference type="PANTHER" id="PTHR43312:SF1">
    <property type="entry name" value="NADP-DEPENDENT OXIDOREDUCTASE DOMAIN-CONTAINING PROTEIN"/>
    <property type="match status" value="1"/>
</dbReference>
<evidence type="ECO:0000259" key="2">
    <source>
        <dbReference type="Pfam" id="PF00248"/>
    </source>
</evidence>
<evidence type="ECO:0000313" key="3">
    <source>
        <dbReference type="EMBL" id="SMB84460.1"/>
    </source>
</evidence>
<dbReference type="OrthoDB" id="9804790at2"/>
<sequence length="97" mass="9925">MVPGPALAMPGGPASLHVVERAPELGVNFIDTADVYGNGHSEALAAQALQGRRDRMIVATKGRLMGLSGPLGAGRPHAPQAAPTTARLNPSSVSVRH</sequence>
<feature type="compositionally biased region" description="Polar residues" evidence="1">
    <location>
        <begin position="82"/>
        <end position="97"/>
    </location>
</feature>
<dbReference type="STRING" id="695939.SAMN00790413_05143"/>
<dbReference type="PANTHER" id="PTHR43312">
    <property type="entry name" value="D-THREO-ALDOSE 1-DEHYDROGENASE"/>
    <property type="match status" value="1"/>
</dbReference>
<name>A0A1W1UTT8_9DEIO</name>
<feature type="region of interest" description="Disordered" evidence="1">
    <location>
        <begin position="68"/>
        <end position="97"/>
    </location>
</feature>
<dbReference type="Pfam" id="PF00248">
    <property type="entry name" value="Aldo_ket_red"/>
    <property type="match status" value="1"/>
</dbReference>
<dbReference type="InterPro" id="IPR036812">
    <property type="entry name" value="NAD(P)_OxRdtase_dom_sf"/>
</dbReference>
<feature type="domain" description="NADP-dependent oxidoreductase" evidence="2">
    <location>
        <begin position="16"/>
        <end position="68"/>
    </location>
</feature>
<accession>A0A1W1UTT8</accession>
<reference evidence="3 4" key="1">
    <citation type="submission" date="2017-04" db="EMBL/GenBank/DDBJ databases">
        <authorList>
            <person name="Afonso C.L."/>
            <person name="Miller P.J."/>
            <person name="Scott M.A."/>
            <person name="Spackman E."/>
            <person name="Goraichik I."/>
            <person name="Dimitrov K.M."/>
            <person name="Suarez D.L."/>
            <person name="Swayne D.E."/>
        </authorList>
    </citation>
    <scope>NUCLEOTIDE SEQUENCE [LARGE SCALE GENOMIC DNA]</scope>
    <source>
        <strain evidence="3 4">KR-140</strain>
    </source>
</reference>
<dbReference type="Proteomes" id="UP000192582">
    <property type="component" value="Unassembled WGS sequence"/>
</dbReference>
<gene>
    <name evidence="3" type="ORF">SAMN00790413_05143</name>
</gene>
<dbReference type="Gene3D" id="3.20.20.100">
    <property type="entry name" value="NADP-dependent oxidoreductase domain"/>
    <property type="match status" value="1"/>
</dbReference>
<evidence type="ECO:0000256" key="1">
    <source>
        <dbReference type="SAM" id="MobiDB-lite"/>
    </source>
</evidence>
<evidence type="ECO:0000313" key="4">
    <source>
        <dbReference type="Proteomes" id="UP000192582"/>
    </source>
</evidence>
<dbReference type="RefSeq" id="WP_139806641.1">
    <property type="nucleotide sequence ID" value="NZ_FWWU01000007.1"/>
</dbReference>
<proteinExistence type="predicted"/>
<dbReference type="InterPro" id="IPR023210">
    <property type="entry name" value="NADP_OxRdtase_dom"/>
</dbReference>
<keyword evidence="4" id="KW-1185">Reference proteome</keyword>
<dbReference type="SUPFAM" id="SSF51430">
    <property type="entry name" value="NAD(P)-linked oxidoreductase"/>
    <property type="match status" value="1"/>
</dbReference>
<dbReference type="EMBL" id="FWWU01000007">
    <property type="protein sequence ID" value="SMB84460.1"/>
    <property type="molecule type" value="Genomic_DNA"/>
</dbReference>
<organism evidence="3 4">
    <name type="scientific">Deinococcus hopiensis KR-140</name>
    <dbReference type="NCBI Taxonomy" id="695939"/>
    <lineage>
        <taxon>Bacteria</taxon>
        <taxon>Thermotogati</taxon>
        <taxon>Deinococcota</taxon>
        <taxon>Deinococci</taxon>
        <taxon>Deinococcales</taxon>
        <taxon>Deinococcaceae</taxon>
        <taxon>Deinococcus</taxon>
    </lineage>
</organism>
<protein>
    <submittedName>
        <fullName evidence="3">Predicted oxidoreductases (Related to aryl-alcohol dehydrogenases)</fullName>
    </submittedName>
</protein>